<protein>
    <submittedName>
        <fullName evidence="1">DUF2877 domain-containing protein</fullName>
    </submittedName>
</protein>
<gene>
    <name evidence="1" type="ORF">P5G49_12680</name>
</gene>
<dbReference type="InterPro" id="IPR021530">
    <property type="entry name" value="AllH-like"/>
</dbReference>
<dbReference type="Pfam" id="PF11392">
    <property type="entry name" value="AllH"/>
    <property type="match status" value="1"/>
</dbReference>
<dbReference type="RefSeq" id="WP_301244295.1">
    <property type="nucleotide sequence ID" value="NZ_JAROCC010000010.1"/>
</dbReference>
<evidence type="ECO:0000313" key="2">
    <source>
        <dbReference type="Proteomes" id="UP001175097"/>
    </source>
</evidence>
<dbReference type="Proteomes" id="UP001175097">
    <property type="component" value="Unassembled WGS sequence"/>
</dbReference>
<accession>A0ABT8JVX2</accession>
<dbReference type="EMBL" id="JAROCC010000010">
    <property type="protein sequence ID" value="MDN4608324.1"/>
    <property type="molecule type" value="Genomic_DNA"/>
</dbReference>
<proteinExistence type="predicted"/>
<organism evidence="1 2">
    <name type="scientific">Sporosarcina highlanderae</name>
    <dbReference type="NCBI Taxonomy" id="3035916"/>
    <lineage>
        <taxon>Bacteria</taxon>
        <taxon>Bacillati</taxon>
        <taxon>Bacillota</taxon>
        <taxon>Bacilli</taxon>
        <taxon>Bacillales</taxon>
        <taxon>Caryophanaceae</taxon>
        <taxon>Sporosarcina</taxon>
    </lineage>
</organism>
<comment type="caution">
    <text evidence="1">The sequence shown here is derived from an EMBL/GenBank/DDBJ whole genome shotgun (WGS) entry which is preliminary data.</text>
</comment>
<evidence type="ECO:0000313" key="1">
    <source>
        <dbReference type="EMBL" id="MDN4608324.1"/>
    </source>
</evidence>
<keyword evidence="2" id="KW-1185">Reference proteome</keyword>
<sequence>MFYSLGANSDHTSGPFTMTALAASDDLKLILNECPMGRVHSVFNSSFNLVFNEHLVHIGAYENGLAPFGIGLSQEMALLLTKLVRANEEVSWENHSQSIVFPNGISLVLNQANWTNHKVQPFEYQLSHIKESASFIADKLLQENWQTGLGENDEEKRQIIHYLMDPSSSNEDGVIFEKLSDLINLVRNQEGTKAEEVFDYWIGRGLGLTPSGDDVITGICAVLSSIVGIDQTFIQQLISYLDDRGRKRTTDIALEYLLYATDNKFHSHLQGICYVLNQPMGSEFIEAIDEMKKIGHTSGADTLLGVLVGITSVVIHKKER</sequence>
<reference evidence="1" key="1">
    <citation type="submission" date="2023-03" db="EMBL/GenBank/DDBJ databases">
        <title>MT1 and MT2 Draft Genomes of Novel Species.</title>
        <authorList>
            <person name="Venkateswaran K."/>
        </authorList>
    </citation>
    <scope>NUCLEOTIDE SEQUENCE</scope>
    <source>
        <strain evidence="1">F6_3S_P_2</strain>
    </source>
</reference>
<name>A0ABT8JVX2_9BACL</name>